<feature type="domain" description="GSCFA" evidence="1">
    <location>
        <begin position="40"/>
        <end position="316"/>
    </location>
</feature>
<name>A0ABQ6P7D1_9SPHN</name>
<accession>A0ABQ6P7D1</accession>
<dbReference type="RefSeq" id="WP_317974869.1">
    <property type="nucleotide sequence ID" value="NZ_BTFW01000001.1"/>
</dbReference>
<dbReference type="Pfam" id="PF08885">
    <property type="entry name" value="GSCFA"/>
    <property type="match status" value="1"/>
</dbReference>
<comment type="caution">
    <text evidence="2">The sequence shown here is derived from an EMBL/GenBank/DDBJ whole genome shotgun (WGS) entry which is preliminary data.</text>
</comment>
<sequence>MINPYRGRPTRAFWKAAVAQRHLADIDELWAPMALTPADRIATAGSCFAQHIGQALARRGAHFLDCEPPPPIFADTEEARRFGYRVFSCRYGNVYTARQMRQLAEEALDLRPPCETVWEREGRFYDALRPGVDPVGQASVQAVRHARRLHLAAVRTMLKTLDVMVFTLGLTECWEDLADGTVYPVAPGTLAGSFDPQAHAFRNLRHGEVLADMEAFWALLRQVNPGARMLLTVSPVPLMATATTAHDHTGGHVLPATIYSKSVLRAVAGDLADAHADIAYFPSYEIITGHPARGMFFNPDLRTVNAMGVDLVMRHFFSGPLEQAFAAHAPGTDPAPEGEAICEEGRITETL</sequence>
<reference evidence="2 3" key="1">
    <citation type="submission" date="2023-06" db="EMBL/GenBank/DDBJ databases">
        <title>Draft genome sequence of Novosphingobium sp. strain IK01.</title>
        <authorList>
            <person name="Hatamoto M."/>
            <person name="Ikarashi T."/>
            <person name="Yamaguchi T."/>
        </authorList>
    </citation>
    <scope>NUCLEOTIDE SEQUENCE [LARGE SCALE GENOMIC DNA]</scope>
    <source>
        <strain evidence="2 3">IK01</strain>
    </source>
</reference>
<evidence type="ECO:0000313" key="2">
    <source>
        <dbReference type="EMBL" id="GMM61158.1"/>
    </source>
</evidence>
<evidence type="ECO:0000313" key="3">
    <source>
        <dbReference type="Proteomes" id="UP001187221"/>
    </source>
</evidence>
<evidence type="ECO:0000259" key="1">
    <source>
        <dbReference type="Pfam" id="PF08885"/>
    </source>
</evidence>
<gene>
    <name evidence="2" type="ORF">NUTIK01_19350</name>
</gene>
<proteinExistence type="predicted"/>
<dbReference type="Proteomes" id="UP001187221">
    <property type="component" value="Unassembled WGS sequence"/>
</dbReference>
<organism evidence="2 3">
    <name type="scientific">Novosphingobium pituita</name>
    <dbReference type="NCBI Taxonomy" id="3056842"/>
    <lineage>
        <taxon>Bacteria</taxon>
        <taxon>Pseudomonadati</taxon>
        <taxon>Pseudomonadota</taxon>
        <taxon>Alphaproteobacteria</taxon>
        <taxon>Sphingomonadales</taxon>
        <taxon>Sphingomonadaceae</taxon>
        <taxon>Novosphingobium</taxon>
    </lineage>
</organism>
<protein>
    <submittedName>
        <fullName evidence="2">GSCFA domain-containing protein</fullName>
    </submittedName>
</protein>
<dbReference type="InterPro" id="IPR014982">
    <property type="entry name" value="GSCFA"/>
</dbReference>
<dbReference type="EMBL" id="BTFW01000001">
    <property type="protein sequence ID" value="GMM61158.1"/>
    <property type="molecule type" value="Genomic_DNA"/>
</dbReference>
<keyword evidence="3" id="KW-1185">Reference proteome</keyword>